<name>A0A5B9WEZ0_9BACT</name>
<keyword evidence="1" id="KW-0472">Membrane</keyword>
<dbReference type="KEGG" id="agv:OJF2_74290"/>
<keyword evidence="3" id="KW-1185">Reference proteome</keyword>
<keyword evidence="1" id="KW-0812">Transmembrane</keyword>
<keyword evidence="1" id="KW-1133">Transmembrane helix</keyword>
<feature type="transmembrane region" description="Helical" evidence="1">
    <location>
        <begin position="126"/>
        <end position="146"/>
    </location>
</feature>
<dbReference type="Proteomes" id="UP000324233">
    <property type="component" value="Chromosome"/>
</dbReference>
<dbReference type="AlphaFoldDB" id="A0A5B9WEZ0"/>
<feature type="transmembrane region" description="Helical" evidence="1">
    <location>
        <begin position="152"/>
        <end position="176"/>
    </location>
</feature>
<proteinExistence type="predicted"/>
<dbReference type="OrthoDB" id="9801061at2"/>
<reference evidence="2 3" key="1">
    <citation type="submission" date="2019-08" db="EMBL/GenBank/DDBJ databases">
        <title>Deep-cultivation of Planctomycetes and their phenomic and genomic characterization uncovers novel biology.</title>
        <authorList>
            <person name="Wiegand S."/>
            <person name="Jogler M."/>
            <person name="Boedeker C."/>
            <person name="Pinto D."/>
            <person name="Vollmers J."/>
            <person name="Rivas-Marin E."/>
            <person name="Kohn T."/>
            <person name="Peeters S.H."/>
            <person name="Heuer A."/>
            <person name="Rast P."/>
            <person name="Oberbeckmann S."/>
            <person name="Bunk B."/>
            <person name="Jeske O."/>
            <person name="Meyerdierks A."/>
            <person name="Storesund J.E."/>
            <person name="Kallscheuer N."/>
            <person name="Luecker S."/>
            <person name="Lage O.M."/>
            <person name="Pohl T."/>
            <person name="Merkel B.J."/>
            <person name="Hornburger P."/>
            <person name="Mueller R.-W."/>
            <person name="Bruemmer F."/>
            <person name="Labrenz M."/>
            <person name="Spormann A.M."/>
            <person name="Op den Camp H."/>
            <person name="Overmann J."/>
            <person name="Amann R."/>
            <person name="Jetten M.S.M."/>
            <person name="Mascher T."/>
            <person name="Medema M.H."/>
            <person name="Devos D.P."/>
            <person name="Kaster A.-K."/>
            <person name="Ovreas L."/>
            <person name="Rohde M."/>
            <person name="Galperin M.Y."/>
            <person name="Jogler C."/>
        </authorList>
    </citation>
    <scope>NUCLEOTIDE SEQUENCE [LARGE SCALE GENOMIC DNA]</scope>
    <source>
        <strain evidence="2 3">OJF2</strain>
    </source>
</reference>
<dbReference type="EMBL" id="CP042997">
    <property type="protein sequence ID" value="QEH38819.1"/>
    <property type="molecule type" value="Genomic_DNA"/>
</dbReference>
<dbReference type="RefSeq" id="WP_148598218.1">
    <property type="nucleotide sequence ID" value="NZ_CP042997.1"/>
</dbReference>
<protein>
    <submittedName>
        <fullName evidence="2">Uncharacterized protein</fullName>
    </submittedName>
</protein>
<accession>A0A5B9WEZ0</accession>
<evidence type="ECO:0000313" key="2">
    <source>
        <dbReference type="EMBL" id="QEH38819.1"/>
    </source>
</evidence>
<sequence>MDTNDAKEAWHAQPSRPRLATDAGSVIEDVRRDQRAFAATIFWRDVREVGTCALMVPLWIVVGARSAMPWTWYLAVPAMLWVAGFMLADRLRHPRRPVDSSEPLRRHVERSLEEVEHQIWMLRNVFWWYLLPLALAMFAFVGQVAWRLPMGVWPAALFGLLASAILSGTLAGVYWINQHAVRADLEPRRRKLDALRASLADEEPAAG</sequence>
<feature type="transmembrane region" description="Helical" evidence="1">
    <location>
        <begin position="70"/>
        <end position="88"/>
    </location>
</feature>
<evidence type="ECO:0000313" key="3">
    <source>
        <dbReference type="Proteomes" id="UP000324233"/>
    </source>
</evidence>
<organism evidence="2 3">
    <name type="scientific">Aquisphaera giovannonii</name>
    <dbReference type="NCBI Taxonomy" id="406548"/>
    <lineage>
        <taxon>Bacteria</taxon>
        <taxon>Pseudomonadati</taxon>
        <taxon>Planctomycetota</taxon>
        <taxon>Planctomycetia</taxon>
        <taxon>Isosphaerales</taxon>
        <taxon>Isosphaeraceae</taxon>
        <taxon>Aquisphaera</taxon>
    </lineage>
</organism>
<gene>
    <name evidence="2" type="ORF">OJF2_74290</name>
</gene>
<evidence type="ECO:0000256" key="1">
    <source>
        <dbReference type="SAM" id="Phobius"/>
    </source>
</evidence>